<protein>
    <submittedName>
        <fullName evidence="1">Uncharacterized protein</fullName>
    </submittedName>
</protein>
<dbReference type="EMBL" id="GBXM01075277">
    <property type="protein sequence ID" value="JAH33300.1"/>
    <property type="molecule type" value="Transcribed_RNA"/>
</dbReference>
<sequence length="59" mass="6946">MHALGRAHEFPFLIHVFFLLSFRDKITIVNSIRLQFDRSMHMVLYPDVSYPEYSMSPGS</sequence>
<dbReference type="AlphaFoldDB" id="A0A0E9RY18"/>
<organism evidence="1">
    <name type="scientific">Anguilla anguilla</name>
    <name type="common">European freshwater eel</name>
    <name type="synonym">Muraena anguilla</name>
    <dbReference type="NCBI Taxonomy" id="7936"/>
    <lineage>
        <taxon>Eukaryota</taxon>
        <taxon>Metazoa</taxon>
        <taxon>Chordata</taxon>
        <taxon>Craniata</taxon>
        <taxon>Vertebrata</taxon>
        <taxon>Euteleostomi</taxon>
        <taxon>Actinopterygii</taxon>
        <taxon>Neopterygii</taxon>
        <taxon>Teleostei</taxon>
        <taxon>Anguilliformes</taxon>
        <taxon>Anguillidae</taxon>
        <taxon>Anguilla</taxon>
    </lineage>
</organism>
<reference evidence="1" key="1">
    <citation type="submission" date="2014-11" db="EMBL/GenBank/DDBJ databases">
        <authorList>
            <person name="Amaro Gonzalez C."/>
        </authorList>
    </citation>
    <scope>NUCLEOTIDE SEQUENCE</scope>
</reference>
<name>A0A0E9RY18_ANGAN</name>
<evidence type="ECO:0000313" key="1">
    <source>
        <dbReference type="EMBL" id="JAH33300.1"/>
    </source>
</evidence>
<reference evidence="1" key="2">
    <citation type="journal article" date="2015" name="Fish Shellfish Immunol.">
        <title>Early steps in the European eel (Anguilla anguilla)-Vibrio vulnificus interaction in the gills: Role of the RtxA13 toxin.</title>
        <authorList>
            <person name="Callol A."/>
            <person name="Pajuelo D."/>
            <person name="Ebbesson L."/>
            <person name="Teles M."/>
            <person name="MacKenzie S."/>
            <person name="Amaro C."/>
        </authorList>
    </citation>
    <scope>NUCLEOTIDE SEQUENCE</scope>
</reference>
<proteinExistence type="predicted"/>
<accession>A0A0E9RY18</accession>